<name>A0A553PRZ1_TIGCA</name>
<dbReference type="PANTHER" id="PTHR12411">
    <property type="entry name" value="CYSTEINE PROTEASE FAMILY C1-RELATED"/>
    <property type="match status" value="1"/>
</dbReference>
<dbReference type="SUPFAM" id="SSF54001">
    <property type="entry name" value="Cysteine proteinases"/>
    <property type="match status" value="1"/>
</dbReference>
<feature type="domain" description="Peptidase C1A papain C-terminal" evidence="3">
    <location>
        <begin position="134"/>
        <end position="367"/>
    </location>
</feature>
<comment type="similarity">
    <text evidence="1">Belongs to the peptidase C1 family.</text>
</comment>
<evidence type="ECO:0000256" key="1">
    <source>
        <dbReference type="ARBA" id="ARBA00008455"/>
    </source>
</evidence>
<dbReference type="OrthoDB" id="190265at2759"/>
<evidence type="ECO:0000313" key="4">
    <source>
        <dbReference type="EMBL" id="TRY80445.1"/>
    </source>
</evidence>
<organism evidence="4 5">
    <name type="scientific">Tigriopus californicus</name>
    <name type="common">Marine copepod</name>
    <dbReference type="NCBI Taxonomy" id="6832"/>
    <lineage>
        <taxon>Eukaryota</taxon>
        <taxon>Metazoa</taxon>
        <taxon>Ecdysozoa</taxon>
        <taxon>Arthropoda</taxon>
        <taxon>Crustacea</taxon>
        <taxon>Multicrustacea</taxon>
        <taxon>Hexanauplia</taxon>
        <taxon>Copepoda</taxon>
        <taxon>Harpacticoida</taxon>
        <taxon>Harpacticidae</taxon>
        <taxon>Tigriopus</taxon>
    </lineage>
</organism>
<dbReference type="Pfam" id="PF00112">
    <property type="entry name" value="Peptidase_C1"/>
    <property type="match status" value="1"/>
</dbReference>
<dbReference type="InterPro" id="IPR038765">
    <property type="entry name" value="Papain-like_cys_pep_sf"/>
</dbReference>
<dbReference type="SMART" id="SM00645">
    <property type="entry name" value="Pept_C1"/>
    <property type="match status" value="1"/>
</dbReference>
<dbReference type="CDD" id="cd02248">
    <property type="entry name" value="Peptidase_C1A"/>
    <property type="match status" value="1"/>
</dbReference>
<dbReference type="AlphaFoldDB" id="A0A553PRZ1"/>
<evidence type="ECO:0000256" key="2">
    <source>
        <dbReference type="SAM" id="MobiDB-lite"/>
    </source>
</evidence>
<accession>A0A553PRZ1</accession>
<dbReference type="InterPro" id="IPR000668">
    <property type="entry name" value="Peptidase_C1A_C"/>
</dbReference>
<keyword evidence="5" id="KW-1185">Reference proteome</keyword>
<comment type="caution">
    <text evidence="4">The sequence shown here is derived from an EMBL/GenBank/DDBJ whole genome shotgun (WGS) entry which is preliminary data.</text>
</comment>
<reference evidence="4 5" key="1">
    <citation type="journal article" date="2018" name="Nat. Ecol. Evol.">
        <title>Genomic signatures of mitonuclear coevolution across populations of Tigriopus californicus.</title>
        <authorList>
            <person name="Barreto F.S."/>
            <person name="Watson E.T."/>
            <person name="Lima T.G."/>
            <person name="Willett C.S."/>
            <person name="Edmands S."/>
            <person name="Li W."/>
            <person name="Burton R.S."/>
        </authorList>
    </citation>
    <scope>NUCLEOTIDE SEQUENCE [LARGE SCALE GENOMIC DNA]</scope>
    <source>
        <strain evidence="4 5">San Diego</strain>
    </source>
</reference>
<dbReference type="GO" id="GO:0008234">
    <property type="term" value="F:cysteine-type peptidase activity"/>
    <property type="evidence" value="ECO:0007669"/>
    <property type="project" value="InterPro"/>
</dbReference>
<evidence type="ECO:0000313" key="5">
    <source>
        <dbReference type="Proteomes" id="UP000318571"/>
    </source>
</evidence>
<dbReference type="GO" id="GO:0006508">
    <property type="term" value="P:proteolysis"/>
    <property type="evidence" value="ECO:0007669"/>
    <property type="project" value="InterPro"/>
</dbReference>
<protein>
    <recommendedName>
        <fullName evidence="3">Peptidase C1A papain C-terminal domain-containing protein</fullName>
    </recommendedName>
</protein>
<dbReference type="InterPro" id="IPR013128">
    <property type="entry name" value="Peptidase_C1A"/>
</dbReference>
<feature type="region of interest" description="Disordered" evidence="2">
    <location>
        <begin position="1"/>
        <end position="23"/>
    </location>
</feature>
<dbReference type="Proteomes" id="UP000318571">
    <property type="component" value="Chromosome 12"/>
</dbReference>
<dbReference type="EMBL" id="VCGU01000001">
    <property type="protein sequence ID" value="TRY80445.1"/>
    <property type="molecule type" value="Genomic_DNA"/>
</dbReference>
<evidence type="ECO:0000259" key="3">
    <source>
        <dbReference type="SMART" id="SM00645"/>
    </source>
</evidence>
<gene>
    <name evidence="4" type="ORF">TCAL_17444</name>
</gene>
<sequence>MGKNNDLPAIPALPSGGNWLKSDPKYESNEFVSDADWEEINSKDGRAKPADERLQKALEDINKQNEAYRNRKFLFYCRPSNIDLLAQQTRLAGFKGKSQSGPTMFGSGKPTSNDTTLKDYLEGLEQKRKEGGGIPDEFHTERKFLTAVRDQGECRCCAVFASVAAIETAFLIANPNLDNDLHLSEQALLNSARSDDNDHGCDGTSSLDTYLKSVIEKCGGQLPLAKDVPYKAKQENTDDKTMPDNYDSGVKVTDYYYFKKELTDDQMKVLLLKHGSVVVAIQYGDENSHLRNSLRLFGKGIMDYSAFAKPESNEMHAVTLIGYGIHEGTRFWEIKNSWGSEWGNKGYMKIKQGWECSTITKCAMVPIVEKTLANCVPGRIVQ</sequence>
<proteinExistence type="inferred from homology"/>
<dbReference type="Gene3D" id="3.90.70.10">
    <property type="entry name" value="Cysteine proteinases"/>
    <property type="match status" value="1"/>
</dbReference>
<dbReference type="InterPro" id="IPR039417">
    <property type="entry name" value="Peptidase_C1A_papain-like"/>
</dbReference>
<dbReference type="STRING" id="6832.A0A553PRZ1"/>